<sequence length="265" mass="29162">MTLEAEYLAEPDLVFGNQGEEKDPRLGMSKFGPYYSPGENAPSPARIRIGLIGTGETIGWGEKVIARLGEPVASAHTNKWLYPDYEGFSLKSQVRCEFSVVDTPDGLILPQETKEVLSFAHANHRIAAASNLLTSKVERFLLEDSPPEVLLIALPPDIEEFCGIGDRTRGAKRPSFTEQEKLLAEFRKSGQRFLEDWGLEVTGGPEPPHEKDYDLRNALKGKVMRMKQAVPVQILRAEPAHNVPGRGAASRDGSLTPGTRSQSEP</sequence>
<evidence type="ECO:0000313" key="2">
    <source>
        <dbReference type="EMBL" id="EQD30637.1"/>
    </source>
</evidence>
<feature type="non-terminal residue" evidence="2">
    <location>
        <position position="265"/>
    </location>
</feature>
<dbReference type="EMBL" id="AUZY01012265">
    <property type="protein sequence ID" value="EQD30637.1"/>
    <property type="molecule type" value="Genomic_DNA"/>
</dbReference>
<comment type="caution">
    <text evidence="2">The sequence shown here is derived from an EMBL/GenBank/DDBJ whole genome shotgun (WGS) entry which is preliminary data.</text>
</comment>
<accession>T0YFM5</accession>
<protein>
    <submittedName>
        <fullName evidence="2">Uncharacterized protein</fullName>
    </submittedName>
</protein>
<feature type="region of interest" description="Disordered" evidence="1">
    <location>
        <begin position="236"/>
        <end position="265"/>
    </location>
</feature>
<organism evidence="2">
    <name type="scientific">mine drainage metagenome</name>
    <dbReference type="NCBI Taxonomy" id="410659"/>
    <lineage>
        <taxon>unclassified sequences</taxon>
        <taxon>metagenomes</taxon>
        <taxon>ecological metagenomes</taxon>
    </lineage>
</organism>
<name>T0YFM5_9ZZZZ</name>
<reference evidence="2" key="2">
    <citation type="journal article" date="2014" name="ISME J.">
        <title>Microbial stratification in low pH oxic and suboxic macroscopic growths along an acid mine drainage.</title>
        <authorList>
            <person name="Mendez-Garcia C."/>
            <person name="Mesa V."/>
            <person name="Sprenger R.R."/>
            <person name="Richter M."/>
            <person name="Diez M.S."/>
            <person name="Solano J."/>
            <person name="Bargiela R."/>
            <person name="Golyshina O.V."/>
            <person name="Manteca A."/>
            <person name="Ramos J.L."/>
            <person name="Gallego J.R."/>
            <person name="Llorente I."/>
            <person name="Martins Dos Santos V.A."/>
            <person name="Jensen O.N."/>
            <person name="Pelaez A.I."/>
            <person name="Sanchez J."/>
            <person name="Ferrer M."/>
        </authorList>
    </citation>
    <scope>NUCLEOTIDE SEQUENCE</scope>
</reference>
<feature type="compositionally biased region" description="Polar residues" evidence="1">
    <location>
        <begin position="256"/>
        <end position="265"/>
    </location>
</feature>
<proteinExistence type="predicted"/>
<dbReference type="AlphaFoldDB" id="T0YFM5"/>
<gene>
    <name evidence="2" type="ORF">B1B_18317</name>
</gene>
<reference evidence="2" key="1">
    <citation type="submission" date="2013-08" db="EMBL/GenBank/DDBJ databases">
        <authorList>
            <person name="Mendez C."/>
            <person name="Richter M."/>
            <person name="Ferrer M."/>
            <person name="Sanchez J."/>
        </authorList>
    </citation>
    <scope>NUCLEOTIDE SEQUENCE</scope>
</reference>
<evidence type="ECO:0000256" key="1">
    <source>
        <dbReference type="SAM" id="MobiDB-lite"/>
    </source>
</evidence>